<evidence type="ECO:0000313" key="2">
    <source>
        <dbReference type="EMBL" id="WVY98572.1"/>
    </source>
</evidence>
<dbReference type="Proteomes" id="UP001374535">
    <property type="component" value="Chromosome 9"/>
</dbReference>
<dbReference type="AlphaFoldDB" id="A0AAQ3MX08"/>
<feature type="compositionally biased region" description="Low complexity" evidence="1">
    <location>
        <begin position="1"/>
        <end position="21"/>
    </location>
</feature>
<gene>
    <name evidence="2" type="ORF">V8G54_030723</name>
</gene>
<sequence>MHSKVFTSSSLSKKTSTPSPYKRTRTFLTSPPFLEGHFTWKTSLVIAPFNGITCKVLTSSIASPISDATAASTSIISSCDPHPFNSSIVLMAILENRTTLFVPKSRGSRNRFWLRVFLHAQTHEERCRF</sequence>
<name>A0AAQ3MX08_VIGMU</name>
<feature type="region of interest" description="Disordered" evidence="1">
    <location>
        <begin position="1"/>
        <end position="23"/>
    </location>
</feature>
<evidence type="ECO:0000313" key="3">
    <source>
        <dbReference type="Proteomes" id="UP001374535"/>
    </source>
</evidence>
<accession>A0AAQ3MX08</accession>
<protein>
    <submittedName>
        <fullName evidence="2">Uncharacterized protein</fullName>
    </submittedName>
</protein>
<proteinExistence type="predicted"/>
<keyword evidence="3" id="KW-1185">Reference proteome</keyword>
<reference evidence="2 3" key="1">
    <citation type="journal article" date="2023" name="Life. Sci Alliance">
        <title>Evolutionary insights into 3D genome organization and epigenetic landscape of Vigna mungo.</title>
        <authorList>
            <person name="Junaid A."/>
            <person name="Singh B."/>
            <person name="Bhatia S."/>
        </authorList>
    </citation>
    <scope>NUCLEOTIDE SEQUENCE [LARGE SCALE GENOMIC DNA]</scope>
    <source>
        <strain evidence="2">Urdbean</strain>
    </source>
</reference>
<organism evidence="2 3">
    <name type="scientific">Vigna mungo</name>
    <name type="common">Black gram</name>
    <name type="synonym">Phaseolus mungo</name>
    <dbReference type="NCBI Taxonomy" id="3915"/>
    <lineage>
        <taxon>Eukaryota</taxon>
        <taxon>Viridiplantae</taxon>
        <taxon>Streptophyta</taxon>
        <taxon>Embryophyta</taxon>
        <taxon>Tracheophyta</taxon>
        <taxon>Spermatophyta</taxon>
        <taxon>Magnoliopsida</taxon>
        <taxon>eudicotyledons</taxon>
        <taxon>Gunneridae</taxon>
        <taxon>Pentapetalae</taxon>
        <taxon>rosids</taxon>
        <taxon>fabids</taxon>
        <taxon>Fabales</taxon>
        <taxon>Fabaceae</taxon>
        <taxon>Papilionoideae</taxon>
        <taxon>50 kb inversion clade</taxon>
        <taxon>NPAAA clade</taxon>
        <taxon>indigoferoid/millettioid clade</taxon>
        <taxon>Phaseoleae</taxon>
        <taxon>Vigna</taxon>
    </lineage>
</organism>
<dbReference type="EMBL" id="CP144692">
    <property type="protein sequence ID" value="WVY98572.1"/>
    <property type="molecule type" value="Genomic_DNA"/>
</dbReference>
<evidence type="ECO:0000256" key="1">
    <source>
        <dbReference type="SAM" id="MobiDB-lite"/>
    </source>
</evidence>